<accession>A0A0M2RDL0</accession>
<evidence type="ECO:0000313" key="3">
    <source>
        <dbReference type="Proteomes" id="UP000034491"/>
    </source>
</evidence>
<dbReference type="STRING" id="1549748.WH95_08030"/>
<dbReference type="EMBL" id="LANI01000004">
    <property type="protein sequence ID" value="KKJ77648.1"/>
    <property type="molecule type" value="Genomic_DNA"/>
</dbReference>
<dbReference type="PROSITE" id="PS51725">
    <property type="entry name" value="ABM"/>
    <property type="match status" value="1"/>
</dbReference>
<comment type="caution">
    <text evidence="2">The sequence shown here is derived from an EMBL/GenBank/DDBJ whole genome shotgun (WGS) entry which is preliminary data.</text>
</comment>
<protein>
    <recommendedName>
        <fullName evidence="1">ABM domain-containing protein</fullName>
    </recommendedName>
</protein>
<dbReference type="Pfam" id="PF03992">
    <property type="entry name" value="ABM"/>
    <property type="match status" value="1"/>
</dbReference>
<dbReference type="InterPro" id="IPR050744">
    <property type="entry name" value="AI-2_Isomerase_LsrG"/>
</dbReference>
<keyword evidence="3" id="KW-1185">Reference proteome</keyword>
<dbReference type="PANTHER" id="PTHR33336:SF3">
    <property type="entry name" value="ABM DOMAIN-CONTAINING PROTEIN"/>
    <property type="match status" value="1"/>
</dbReference>
<evidence type="ECO:0000313" key="2">
    <source>
        <dbReference type="EMBL" id="KKJ77648.1"/>
    </source>
</evidence>
<organism evidence="2 3">
    <name type="scientific">Kiloniella litopenaei</name>
    <dbReference type="NCBI Taxonomy" id="1549748"/>
    <lineage>
        <taxon>Bacteria</taxon>
        <taxon>Pseudomonadati</taxon>
        <taxon>Pseudomonadota</taxon>
        <taxon>Alphaproteobacteria</taxon>
        <taxon>Rhodospirillales</taxon>
        <taxon>Kiloniellaceae</taxon>
        <taxon>Kiloniella</taxon>
    </lineage>
</organism>
<dbReference type="PANTHER" id="PTHR33336">
    <property type="entry name" value="QUINOL MONOOXYGENASE YGIN-RELATED"/>
    <property type="match status" value="1"/>
</dbReference>
<feature type="domain" description="ABM" evidence="1">
    <location>
        <begin position="1"/>
        <end position="78"/>
    </location>
</feature>
<evidence type="ECO:0000259" key="1">
    <source>
        <dbReference type="PROSITE" id="PS51725"/>
    </source>
</evidence>
<gene>
    <name evidence="2" type="ORF">WH95_08030</name>
</gene>
<dbReference type="Proteomes" id="UP000034491">
    <property type="component" value="Unassembled WGS sequence"/>
</dbReference>
<dbReference type="GO" id="GO:0005829">
    <property type="term" value="C:cytosol"/>
    <property type="evidence" value="ECO:0007669"/>
    <property type="project" value="TreeGrafter"/>
</dbReference>
<sequence length="86" mass="10347">MSDALEKRLLTLVEPTRLEQGAMQYHVHRDRYNLNLFVFYEVWRSKEDLENHLKQPYIQSFLKDRLSYIEGDMEITWLSMASSHPS</sequence>
<proteinExistence type="predicted"/>
<name>A0A0M2RDL0_9PROT</name>
<dbReference type="GO" id="GO:0016491">
    <property type="term" value="F:oxidoreductase activity"/>
    <property type="evidence" value="ECO:0007669"/>
    <property type="project" value="TreeGrafter"/>
</dbReference>
<dbReference type="InterPro" id="IPR011008">
    <property type="entry name" value="Dimeric_a/b-barrel"/>
</dbReference>
<dbReference type="SUPFAM" id="SSF54909">
    <property type="entry name" value="Dimeric alpha+beta barrel"/>
    <property type="match status" value="1"/>
</dbReference>
<dbReference type="Gene3D" id="3.30.70.100">
    <property type="match status" value="1"/>
</dbReference>
<reference evidence="2 3" key="1">
    <citation type="submission" date="2015-03" db="EMBL/GenBank/DDBJ databases">
        <title>Genome sequence of Kiloniella sp. P1-1, isolated from the gut microflora of Pacific white shrimp, Penaeus vannamei.</title>
        <authorList>
            <person name="Shao Z."/>
            <person name="Wang L."/>
            <person name="Li X."/>
        </authorList>
    </citation>
    <scope>NUCLEOTIDE SEQUENCE [LARGE SCALE GENOMIC DNA]</scope>
    <source>
        <strain evidence="2 3">P1-1</strain>
    </source>
</reference>
<dbReference type="AlphaFoldDB" id="A0A0M2RDL0"/>
<dbReference type="InterPro" id="IPR007138">
    <property type="entry name" value="ABM_dom"/>
</dbReference>